<sequence>MKNITKFLMAFLCLGMIFASCSKDNIDYDAINEQIRQEQIRQYKTKKQQAQAIKDYAAANFTNPKFSSDSIGIWYEVLNEGTGDPFDYTTGIPKISVNYKGELMDNNKTVFAQTKEGTPANYSDLRITYTETTQGQFLGACWFFAFVPESINSNGAEKKLLGLLPKGLKKGSKIKLVTPSVWGFDNRTYKIGDGPSIPADSPLVYTIEVVSMEKATSI</sequence>
<keyword evidence="5" id="KW-0732">Signal</keyword>
<dbReference type="Proteomes" id="UP000250831">
    <property type="component" value="Unassembled WGS sequence"/>
</dbReference>
<gene>
    <name evidence="7" type="ORF">DCO56_17145</name>
</gene>
<dbReference type="EC" id="5.2.1.8" evidence="2 4"/>
<protein>
    <recommendedName>
        <fullName evidence="2 4">peptidylprolyl isomerase</fullName>
        <ecNumber evidence="2 4">5.2.1.8</ecNumber>
    </recommendedName>
</protein>
<keyword evidence="3 4" id="KW-0697">Rotamase</keyword>
<evidence type="ECO:0000256" key="1">
    <source>
        <dbReference type="ARBA" id="ARBA00000971"/>
    </source>
</evidence>
<comment type="caution">
    <text evidence="7">The sequence shown here is derived from an EMBL/GenBank/DDBJ whole genome shotgun (WGS) entry which is preliminary data.</text>
</comment>
<dbReference type="SUPFAM" id="SSF54534">
    <property type="entry name" value="FKBP-like"/>
    <property type="match status" value="1"/>
</dbReference>
<keyword evidence="8" id="KW-1185">Reference proteome</keyword>
<dbReference type="RefSeq" id="WP_108634964.1">
    <property type="nucleotide sequence ID" value="NZ_QCXX01000004.1"/>
</dbReference>
<keyword evidence="4" id="KW-0413">Isomerase</keyword>
<evidence type="ECO:0000259" key="6">
    <source>
        <dbReference type="PROSITE" id="PS50059"/>
    </source>
</evidence>
<name>A0A363NSJ7_9SPHI</name>
<dbReference type="EMBL" id="QCXX01000004">
    <property type="protein sequence ID" value="PUV23621.1"/>
    <property type="molecule type" value="Genomic_DNA"/>
</dbReference>
<accession>A0A363NSJ7</accession>
<proteinExistence type="predicted"/>
<dbReference type="InterPro" id="IPR001179">
    <property type="entry name" value="PPIase_FKBP_dom"/>
</dbReference>
<dbReference type="PROSITE" id="PS51257">
    <property type="entry name" value="PROKAR_LIPOPROTEIN"/>
    <property type="match status" value="1"/>
</dbReference>
<evidence type="ECO:0000313" key="8">
    <source>
        <dbReference type="Proteomes" id="UP000250831"/>
    </source>
</evidence>
<evidence type="ECO:0000256" key="2">
    <source>
        <dbReference type="ARBA" id="ARBA00013194"/>
    </source>
</evidence>
<evidence type="ECO:0000256" key="4">
    <source>
        <dbReference type="PROSITE-ProRule" id="PRU00277"/>
    </source>
</evidence>
<comment type="catalytic activity">
    <reaction evidence="1 4">
        <text>[protein]-peptidylproline (omega=180) = [protein]-peptidylproline (omega=0)</text>
        <dbReference type="Rhea" id="RHEA:16237"/>
        <dbReference type="Rhea" id="RHEA-COMP:10747"/>
        <dbReference type="Rhea" id="RHEA-COMP:10748"/>
        <dbReference type="ChEBI" id="CHEBI:83833"/>
        <dbReference type="ChEBI" id="CHEBI:83834"/>
        <dbReference type="EC" id="5.2.1.8"/>
    </reaction>
</comment>
<feature type="domain" description="PPIase FKBP-type" evidence="6">
    <location>
        <begin position="92"/>
        <end position="213"/>
    </location>
</feature>
<dbReference type="GO" id="GO:0003755">
    <property type="term" value="F:peptidyl-prolyl cis-trans isomerase activity"/>
    <property type="evidence" value="ECO:0007669"/>
    <property type="project" value="UniProtKB-KW"/>
</dbReference>
<evidence type="ECO:0000256" key="5">
    <source>
        <dbReference type="SAM" id="SignalP"/>
    </source>
</evidence>
<feature type="chain" id="PRO_5016908224" description="peptidylprolyl isomerase" evidence="5">
    <location>
        <begin position="23"/>
        <end position="218"/>
    </location>
</feature>
<dbReference type="AlphaFoldDB" id="A0A363NSJ7"/>
<organism evidence="7 8">
    <name type="scientific">Sphingobacterium athyrii</name>
    <dbReference type="NCBI Taxonomy" id="2152717"/>
    <lineage>
        <taxon>Bacteria</taxon>
        <taxon>Pseudomonadati</taxon>
        <taxon>Bacteroidota</taxon>
        <taxon>Sphingobacteriia</taxon>
        <taxon>Sphingobacteriales</taxon>
        <taxon>Sphingobacteriaceae</taxon>
        <taxon>Sphingobacterium</taxon>
    </lineage>
</organism>
<evidence type="ECO:0000256" key="3">
    <source>
        <dbReference type="ARBA" id="ARBA00023110"/>
    </source>
</evidence>
<dbReference type="PROSITE" id="PS50059">
    <property type="entry name" value="FKBP_PPIASE"/>
    <property type="match status" value="1"/>
</dbReference>
<evidence type="ECO:0000313" key="7">
    <source>
        <dbReference type="EMBL" id="PUV23621.1"/>
    </source>
</evidence>
<feature type="signal peptide" evidence="5">
    <location>
        <begin position="1"/>
        <end position="22"/>
    </location>
</feature>
<dbReference type="InterPro" id="IPR046357">
    <property type="entry name" value="PPIase_dom_sf"/>
</dbReference>
<dbReference type="OrthoDB" id="669809at2"/>
<reference evidence="7 8" key="1">
    <citation type="submission" date="2018-04" db="EMBL/GenBank/DDBJ databases">
        <title>Sphingobacterium sp. M46 Genome.</title>
        <authorList>
            <person name="Cheng J."/>
            <person name="Li Y."/>
        </authorList>
    </citation>
    <scope>NUCLEOTIDE SEQUENCE [LARGE SCALE GENOMIC DNA]</scope>
    <source>
        <strain evidence="7 8">M46</strain>
    </source>
</reference>
<dbReference type="Gene3D" id="3.10.50.40">
    <property type="match status" value="1"/>
</dbReference>